<dbReference type="Gene3D" id="3.30.710.10">
    <property type="entry name" value="Potassium Channel Kv1.1, Chain A"/>
    <property type="match status" value="1"/>
</dbReference>
<reference evidence="1" key="2">
    <citation type="submission" date="2025-08" db="UniProtKB">
        <authorList>
            <consortium name="Ensembl"/>
        </authorList>
    </citation>
    <scope>IDENTIFICATION</scope>
</reference>
<evidence type="ECO:0000313" key="1">
    <source>
        <dbReference type="Ensembl" id="ENSMUNP00000012307.1"/>
    </source>
</evidence>
<dbReference type="AlphaFoldDB" id="A0A8C6JGJ9"/>
<accession>A0A8C6JGJ9</accession>
<keyword evidence="2" id="KW-1185">Reference proteome</keyword>
<dbReference type="InterPro" id="IPR011333">
    <property type="entry name" value="SKP1/BTB/POZ_sf"/>
</dbReference>
<proteinExistence type="predicted"/>
<reference evidence="1" key="1">
    <citation type="submission" date="2020-03" db="EMBL/GenBank/DDBJ databases">
        <title>Melopsittacus undulatus (budgerigar) genome, bMelUnd1, maternal haplotype with Z.</title>
        <authorList>
            <person name="Gedman G."/>
            <person name="Mountcastle J."/>
            <person name="Haase B."/>
            <person name="Formenti G."/>
            <person name="Wright T."/>
            <person name="Apodaca J."/>
            <person name="Pelan S."/>
            <person name="Chow W."/>
            <person name="Rhie A."/>
            <person name="Howe K."/>
            <person name="Fedrigo O."/>
            <person name="Jarvis E.D."/>
        </authorList>
    </citation>
    <scope>NUCLEOTIDE SEQUENCE [LARGE SCALE GENOMIC DNA]</scope>
</reference>
<dbReference type="SUPFAM" id="SSF54695">
    <property type="entry name" value="POZ domain"/>
    <property type="match status" value="1"/>
</dbReference>
<sequence length="71" mass="7524">MLLCSQAGTARLVSDTYLAKLLDGLSSLRRQSALCDVTLEAEGVCFPAHKIILASATPALVSTCFYCKSLS</sequence>
<protein>
    <submittedName>
        <fullName evidence="1">Uncharacterized protein</fullName>
    </submittedName>
</protein>
<dbReference type="Pfam" id="PF00651">
    <property type="entry name" value="BTB"/>
    <property type="match status" value="1"/>
</dbReference>
<name>A0A8C6JGJ9_MELUD</name>
<dbReference type="Ensembl" id="ENSMUNT00000014244.2">
    <property type="protein sequence ID" value="ENSMUNP00000012307.1"/>
    <property type="gene ID" value="ENSMUNG00000009680.2"/>
</dbReference>
<dbReference type="Proteomes" id="UP000694405">
    <property type="component" value="Chromosome 11"/>
</dbReference>
<dbReference type="PROSITE" id="PS50097">
    <property type="entry name" value="BTB"/>
    <property type="match status" value="1"/>
</dbReference>
<evidence type="ECO:0000313" key="2">
    <source>
        <dbReference type="Proteomes" id="UP000694405"/>
    </source>
</evidence>
<reference evidence="1" key="3">
    <citation type="submission" date="2025-09" db="UniProtKB">
        <authorList>
            <consortium name="Ensembl"/>
        </authorList>
    </citation>
    <scope>IDENTIFICATION</scope>
</reference>
<dbReference type="InterPro" id="IPR000210">
    <property type="entry name" value="BTB/POZ_dom"/>
</dbReference>
<organism evidence="1 2">
    <name type="scientific">Melopsittacus undulatus</name>
    <name type="common">Budgerigar</name>
    <name type="synonym">Psittacus undulatus</name>
    <dbReference type="NCBI Taxonomy" id="13146"/>
    <lineage>
        <taxon>Eukaryota</taxon>
        <taxon>Metazoa</taxon>
        <taxon>Chordata</taxon>
        <taxon>Craniata</taxon>
        <taxon>Vertebrata</taxon>
        <taxon>Euteleostomi</taxon>
        <taxon>Archelosauria</taxon>
        <taxon>Archosauria</taxon>
        <taxon>Dinosauria</taxon>
        <taxon>Saurischia</taxon>
        <taxon>Theropoda</taxon>
        <taxon>Coelurosauria</taxon>
        <taxon>Aves</taxon>
        <taxon>Neognathae</taxon>
        <taxon>Neoaves</taxon>
        <taxon>Telluraves</taxon>
        <taxon>Australaves</taxon>
        <taxon>Psittaciformes</taxon>
        <taxon>Psittaculidae</taxon>
        <taxon>Melopsittacus</taxon>
    </lineage>
</organism>